<protein>
    <recommendedName>
        <fullName evidence="5">Fucose isomerase</fullName>
    </recommendedName>
</protein>
<organism evidence="3 4">
    <name type="scientific">Murimonas intestini</name>
    <dbReference type="NCBI Taxonomy" id="1337051"/>
    <lineage>
        <taxon>Bacteria</taxon>
        <taxon>Bacillati</taxon>
        <taxon>Bacillota</taxon>
        <taxon>Clostridia</taxon>
        <taxon>Lachnospirales</taxon>
        <taxon>Lachnospiraceae</taxon>
        <taxon>Murimonas</taxon>
    </lineage>
</organism>
<dbReference type="PANTHER" id="PTHR36120:SF1">
    <property type="entry name" value="L-FUCOSE ISOMERASE C-TERMINAL DOMAIN-CONTAINING PROTEIN"/>
    <property type="match status" value="1"/>
</dbReference>
<dbReference type="Proteomes" id="UP000245412">
    <property type="component" value="Unassembled WGS sequence"/>
</dbReference>
<dbReference type="InterPro" id="IPR009015">
    <property type="entry name" value="Fucose_isomerase_N/cen_sf"/>
</dbReference>
<dbReference type="GO" id="GO:0016861">
    <property type="term" value="F:intramolecular oxidoreductase activity, interconverting aldoses and ketoses"/>
    <property type="evidence" value="ECO:0007669"/>
    <property type="project" value="InterPro"/>
</dbReference>
<dbReference type="RefSeq" id="WP_109748061.1">
    <property type="nucleotide sequence ID" value="NZ_JANKBI010000015.1"/>
</dbReference>
<dbReference type="AlphaFoldDB" id="A0AB73SZA9"/>
<dbReference type="GO" id="GO:0005737">
    <property type="term" value="C:cytoplasm"/>
    <property type="evidence" value="ECO:0007669"/>
    <property type="project" value="InterPro"/>
</dbReference>
<name>A0AB73SZA9_9FIRM</name>
<sequence length="453" mass="51568">MRKARLLPLYFIESNTREREEYRIQLEKMQETYRQEAEFLEPAALGGAGVGGRAAAEADAAVFLQMTGAVFGYGEQLSGIGMPVIIMTSEFGTVEMWDWEIAAYLRENLGMKNVFTPYSQDMAKVILRSVAARNSMREGGKFLIFQDSPGEGMQAYIFKRFYWWEEECIEQIKNSFGVEIIFRSWKEVNVRAGEITEEEARELWEKRKMPHSNLGEETILNAVKLYIAIKEEADQHKNVLGIGSNCLNESFSSNTTPCLAWEWLFEYDGILWACEGDLVTLLSEEILYTALKAPFMMTNIYPYLVGMAALKHEKIKEFPRLEDSDNYALGVHCGYFGFVPKSFCCEWMMRPKVLEIVNENAAVIDCRMECGPVVLAKVHVDMKKITVIEADLEKYVGYPGSDCRNGALLHFKNRNGHRIMESLSSHHAILIQGNCGFLIQQAGRVYGMEVEVI</sequence>
<evidence type="ECO:0000313" key="4">
    <source>
        <dbReference type="Proteomes" id="UP000245412"/>
    </source>
</evidence>
<dbReference type="GO" id="GO:0005996">
    <property type="term" value="P:monosaccharide metabolic process"/>
    <property type="evidence" value="ECO:0007669"/>
    <property type="project" value="InterPro"/>
</dbReference>
<comment type="caution">
    <text evidence="3">The sequence shown here is derived from an EMBL/GenBank/DDBJ whole genome shotgun (WGS) entry which is preliminary data.</text>
</comment>
<evidence type="ECO:0000256" key="2">
    <source>
        <dbReference type="ARBA" id="ARBA00023277"/>
    </source>
</evidence>
<evidence type="ECO:0000256" key="1">
    <source>
        <dbReference type="ARBA" id="ARBA00023235"/>
    </source>
</evidence>
<dbReference type="EMBL" id="QGGY01000015">
    <property type="protein sequence ID" value="PWJ72881.1"/>
    <property type="molecule type" value="Genomic_DNA"/>
</dbReference>
<keyword evidence="4" id="KW-1185">Reference proteome</keyword>
<keyword evidence="1" id="KW-0413">Isomerase</keyword>
<evidence type="ECO:0008006" key="5">
    <source>
        <dbReference type="Google" id="ProtNLM"/>
    </source>
</evidence>
<reference evidence="3 4" key="1">
    <citation type="submission" date="2018-05" db="EMBL/GenBank/DDBJ databases">
        <authorList>
            <person name="Goeker M."/>
            <person name="Huntemann M."/>
            <person name="Clum A."/>
            <person name="Pillay M."/>
            <person name="Palaniappan K."/>
            <person name="Varghese N."/>
            <person name="Mikhailova N."/>
            <person name="Stamatis D."/>
            <person name="Reddy T."/>
            <person name="Daum C."/>
            <person name="Shapiro N."/>
            <person name="Ivanova N."/>
            <person name="Kyrpides N."/>
            <person name="Woyke T."/>
        </authorList>
    </citation>
    <scope>NUCLEOTIDE SEQUENCE [LARGE SCALE GENOMIC DNA]</scope>
    <source>
        <strain evidence="3 4">DSM 26524</strain>
    </source>
</reference>
<accession>A0AB73SZA9</accession>
<dbReference type="PANTHER" id="PTHR36120">
    <property type="entry name" value="FUCOSE ISOMERASE"/>
    <property type="match status" value="1"/>
</dbReference>
<gene>
    <name evidence="3" type="ORF">C7383_11531</name>
</gene>
<proteinExistence type="predicted"/>
<evidence type="ECO:0000313" key="3">
    <source>
        <dbReference type="EMBL" id="PWJ72881.1"/>
    </source>
</evidence>
<keyword evidence="2" id="KW-0119">Carbohydrate metabolism</keyword>
<dbReference type="SUPFAM" id="SSF53743">
    <property type="entry name" value="FucI/AraA N-terminal and middle domains"/>
    <property type="match status" value="1"/>
</dbReference>